<dbReference type="AlphaFoldDB" id="A0A397UUZ1"/>
<dbReference type="STRING" id="44941.A0A397UUZ1"/>
<organism evidence="2 3">
    <name type="scientific">Gigaspora rosea</name>
    <dbReference type="NCBI Taxonomy" id="44941"/>
    <lineage>
        <taxon>Eukaryota</taxon>
        <taxon>Fungi</taxon>
        <taxon>Fungi incertae sedis</taxon>
        <taxon>Mucoromycota</taxon>
        <taxon>Glomeromycotina</taxon>
        <taxon>Glomeromycetes</taxon>
        <taxon>Diversisporales</taxon>
        <taxon>Gigasporaceae</taxon>
        <taxon>Gigaspora</taxon>
    </lineage>
</organism>
<comment type="caution">
    <text evidence="2">The sequence shown here is derived from an EMBL/GenBank/DDBJ whole genome shotgun (WGS) entry which is preliminary data.</text>
</comment>
<protein>
    <submittedName>
        <fullName evidence="2">Uncharacterized protein</fullName>
    </submittedName>
</protein>
<evidence type="ECO:0000313" key="3">
    <source>
        <dbReference type="Proteomes" id="UP000266673"/>
    </source>
</evidence>
<sequence length="217" mass="25831">MIRNEYLLDIQLEPKDENKHLQEMQVDINLAEKVDNKVMIAYQSVDNYIQPFTPLFNIITEIVGKMITIYEAAECSKKICSALLFRAEIAQTCIKNLQRKHHTNVKNFQNQEYYLTWVKFTNILKNIMIFSEEIAQLSWFRKYTNVNMVVDTFYANIVEFEDTCYDLDLTVVIYTKQREKEAQDIAYDIWILKKVNLIFFVTILLLYIIFDFNINNS</sequence>
<accession>A0A397UUZ1</accession>
<gene>
    <name evidence="2" type="ORF">C2G38_1684738</name>
</gene>
<dbReference type="Gene3D" id="1.20.930.20">
    <property type="entry name" value="Adaptor protein Cbl, N-terminal domain"/>
    <property type="match status" value="1"/>
</dbReference>
<dbReference type="OrthoDB" id="2437673at2759"/>
<dbReference type="InterPro" id="IPR059179">
    <property type="entry name" value="MLKL-like_MCAfunc"/>
</dbReference>
<reference evidence="2 3" key="1">
    <citation type="submission" date="2018-06" db="EMBL/GenBank/DDBJ databases">
        <title>Comparative genomics reveals the genomic features of Rhizophagus irregularis, R. cerebriforme, R. diaphanum and Gigaspora rosea, and their symbiotic lifestyle signature.</title>
        <authorList>
            <person name="Morin E."/>
            <person name="San Clemente H."/>
            <person name="Chen E.C.H."/>
            <person name="De La Providencia I."/>
            <person name="Hainaut M."/>
            <person name="Kuo A."/>
            <person name="Kohler A."/>
            <person name="Murat C."/>
            <person name="Tang N."/>
            <person name="Roy S."/>
            <person name="Loubradou J."/>
            <person name="Henrissat B."/>
            <person name="Grigoriev I.V."/>
            <person name="Corradi N."/>
            <person name="Roux C."/>
            <person name="Martin F.M."/>
        </authorList>
    </citation>
    <scope>NUCLEOTIDE SEQUENCE [LARGE SCALE GENOMIC DNA]</scope>
    <source>
        <strain evidence="2 3">DAOM 194757</strain>
    </source>
</reference>
<keyword evidence="1" id="KW-0812">Transmembrane</keyword>
<dbReference type="EMBL" id="QKWP01000868">
    <property type="protein sequence ID" value="RIB14054.1"/>
    <property type="molecule type" value="Genomic_DNA"/>
</dbReference>
<keyword evidence="3" id="KW-1185">Reference proteome</keyword>
<dbReference type="GO" id="GO:0007166">
    <property type="term" value="P:cell surface receptor signaling pathway"/>
    <property type="evidence" value="ECO:0007669"/>
    <property type="project" value="InterPro"/>
</dbReference>
<evidence type="ECO:0000313" key="2">
    <source>
        <dbReference type="EMBL" id="RIB14054.1"/>
    </source>
</evidence>
<proteinExistence type="predicted"/>
<dbReference type="CDD" id="cd21037">
    <property type="entry name" value="MLKL_NTD"/>
    <property type="match status" value="1"/>
</dbReference>
<dbReference type="Proteomes" id="UP000266673">
    <property type="component" value="Unassembled WGS sequence"/>
</dbReference>
<dbReference type="InterPro" id="IPR036537">
    <property type="entry name" value="Adaptor_Cbl_N_dom_sf"/>
</dbReference>
<keyword evidence="1" id="KW-1133">Transmembrane helix</keyword>
<evidence type="ECO:0000256" key="1">
    <source>
        <dbReference type="SAM" id="Phobius"/>
    </source>
</evidence>
<keyword evidence="1" id="KW-0472">Membrane</keyword>
<name>A0A397UUZ1_9GLOM</name>
<feature type="transmembrane region" description="Helical" evidence="1">
    <location>
        <begin position="195"/>
        <end position="214"/>
    </location>
</feature>